<dbReference type="OrthoDB" id="9813147at2"/>
<dbReference type="CDD" id="cd00009">
    <property type="entry name" value="AAA"/>
    <property type="match status" value="1"/>
</dbReference>
<name>A0A2P8H0M4_9MICO</name>
<dbReference type="Pfam" id="PF13335">
    <property type="entry name" value="Mg_chelatase_C"/>
    <property type="match status" value="1"/>
</dbReference>
<reference evidence="3 5" key="1">
    <citation type="submission" date="2018-03" db="EMBL/GenBank/DDBJ databases">
        <title>Genomic Encyclopedia of Archaeal and Bacterial Type Strains, Phase II (KMG-II): from individual species to whole genera.</title>
        <authorList>
            <person name="Goeker M."/>
        </authorList>
    </citation>
    <scope>NUCLEOTIDE SEQUENCE [LARGE SCALE GENOMIC DNA]</scope>
    <source>
        <strain evidence="3 5">DSM 21548</strain>
    </source>
</reference>
<dbReference type="EMBL" id="PYAU01000001">
    <property type="protein sequence ID" value="PSL39773.1"/>
    <property type="molecule type" value="Genomic_DNA"/>
</dbReference>
<dbReference type="InterPro" id="IPR014721">
    <property type="entry name" value="Ribsml_uS5_D2-typ_fold_subgr"/>
</dbReference>
<comment type="caution">
    <text evidence="3">The sequence shown here is derived from an EMBL/GenBank/DDBJ whole genome shotgun (WGS) entry which is preliminary data.</text>
</comment>
<evidence type="ECO:0000313" key="6">
    <source>
        <dbReference type="Proteomes" id="UP000268291"/>
    </source>
</evidence>
<keyword evidence="4" id="KW-0547">Nucleotide-binding</keyword>
<dbReference type="AlphaFoldDB" id="A0A2P8H0M4"/>
<evidence type="ECO:0000313" key="5">
    <source>
        <dbReference type="Proteomes" id="UP000241203"/>
    </source>
</evidence>
<protein>
    <submittedName>
        <fullName evidence="4">ATP-binding protein</fullName>
    </submittedName>
    <submittedName>
        <fullName evidence="3">Magnesium chelatase family protein</fullName>
    </submittedName>
</protein>
<dbReference type="InterPro" id="IPR004482">
    <property type="entry name" value="Mg_chelat-rel"/>
</dbReference>
<dbReference type="Pfam" id="PF01078">
    <property type="entry name" value="Mg_chelatase"/>
    <property type="match status" value="1"/>
</dbReference>
<dbReference type="Proteomes" id="UP000241203">
    <property type="component" value="Unassembled WGS sequence"/>
</dbReference>
<dbReference type="SUPFAM" id="SSF52540">
    <property type="entry name" value="P-loop containing nucleoside triphosphate hydrolases"/>
    <property type="match status" value="1"/>
</dbReference>
<evidence type="ECO:0000256" key="1">
    <source>
        <dbReference type="ARBA" id="ARBA00006354"/>
    </source>
</evidence>
<evidence type="ECO:0000313" key="4">
    <source>
        <dbReference type="EMBL" id="RUQ85847.1"/>
    </source>
</evidence>
<dbReference type="InterPro" id="IPR025158">
    <property type="entry name" value="Mg_chelat-rel_C"/>
</dbReference>
<feature type="domain" description="AAA+ ATPase" evidence="2">
    <location>
        <begin position="214"/>
        <end position="350"/>
    </location>
</feature>
<dbReference type="PANTHER" id="PTHR32039">
    <property type="entry name" value="MAGNESIUM-CHELATASE SUBUNIT CHLI"/>
    <property type="match status" value="1"/>
</dbReference>
<dbReference type="Pfam" id="PF13541">
    <property type="entry name" value="ChlI"/>
    <property type="match status" value="1"/>
</dbReference>
<dbReference type="InterPro" id="IPR020568">
    <property type="entry name" value="Ribosomal_Su5_D2-typ_SF"/>
</dbReference>
<sequence length="511" mass="53466">MPVGRTWAVSLLGLEGAIVEVETDVSSGLPRFTIIGLADRAISEAEGRVRQAIANSDCTLPPQRITVNLSPAGLPKNGTAFDLGIALSCLAATGAVPAESITRVVHAGELGLDGRLRPTPGILPIVRAAQRAGRATVMVPAANQAEASLVPGIEVVAVDSLRAAAIWHGAELEPGHPVLEATAAPPRLPPAPLELGDILGQEDAVEALVTAAAGGHHLFLLGPPGSGKTMLAERLPGILPPLSTAAALDVCSVRSLGGERVGASLDTVPPFESPHHTATAAAVVGGGSGLIRPGAVARASHGVLFLDEAPEFARVVLDCLRQPLETGWITIHRANAIARFPARVQLILAANPCPCGQYGAPESSCQCPPSAIRRYFSRVSGPLLDRIDLQVTVRRVSSATMRNADERPVSTTAAARARVIEARERAGHRLRGTPWSLNAHVPGSWLRSSSVALSPAVLRPLDRGLERGALTMRGYDRVLRVAWTLADLRGADRPDLDDVSRALFLRKGISS</sequence>
<dbReference type="Gene3D" id="3.40.50.300">
    <property type="entry name" value="P-loop containing nucleotide triphosphate hydrolases"/>
    <property type="match status" value="1"/>
</dbReference>
<dbReference type="InterPro" id="IPR003593">
    <property type="entry name" value="AAA+_ATPase"/>
</dbReference>
<accession>A0A2P8H0M4</accession>
<evidence type="ECO:0000313" key="3">
    <source>
        <dbReference type="EMBL" id="PSL39773.1"/>
    </source>
</evidence>
<dbReference type="RefSeq" id="WP_106564598.1">
    <property type="nucleotide sequence ID" value="NZ_PYAU01000001.1"/>
</dbReference>
<comment type="similarity">
    <text evidence="1">Belongs to the Mg-chelatase subunits D/I family. ComM subfamily.</text>
</comment>
<dbReference type="InterPro" id="IPR000523">
    <property type="entry name" value="Mg_chelatse_chII-like_cat_dom"/>
</dbReference>
<dbReference type="PANTHER" id="PTHR32039:SF7">
    <property type="entry name" value="COMPETENCE PROTEIN COMM"/>
    <property type="match status" value="1"/>
</dbReference>
<dbReference type="SUPFAM" id="SSF54211">
    <property type="entry name" value="Ribosomal protein S5 domain 2-like"/>
    <property type="match status" value="1"/>
</dbReference>
<dbReference type="SMART" id="SM00382">
    <property type="entry name" value="AAA"/>
    <property type="match status" value="1"/>
</dbReference>
<dbReference type="EMBL" id="RZGY01000001">
    <property type="protein sequence ID" value="RUQ85847.1"/>
    <property type="molecule type" value="Genomic_DNA"/>
</dbReference>
<proteinExistence type="inferred from homology"/>
<dbReference type="InterPro" id="IPR027417">
    <property type="entry name" value="P-loop_NTPase"/>
</dbReference>
<dbReference type="Proteomes" id="UP000268291">
    <property type="component" value="Unassembled WGS sequence"/>
</dbReference>
<evidence type="ECO:0000259" key="2">
    <source>
        <dbReference type="SMART" id="SM00382"/>
    </source>
</evidence>
<reference evidence="4 6" key="2">
    <citation type="submission" date="2018-12" db="EMBL/GenBank/DDBJ databases">
        <authorList>
            <person name="hu s."/>
            <person name="Xu Y."/>
            <person name="Xu B."/>
            <person name="Li F."/>
        </authorList>
    </citation>
    <scope>NUCLEOTIDE SEQUENCE [LARGE SCALE GENOMIC DNA]</scope>
    <source>
        <strain evidence="4 6">KSW2-17</strain>
    </source>
</reference>
<dbReference type="InterPro" id="IPR045006">
    <property type="entry name" value="CHLI-like"/>
</dbReference>
<dbReference type="NCBIfam" id="TIGR00368">
    <property type="entry name" value="YifB family Mg chelatase-like AAA ATPase"/>
    <property type="match status" value="1"/>
</dbReference>
<keyword evidence="4" id="KW-0067">ATP-binding</keyword>
<dbReference type="Gene3D" id="3.30.230.10">
    <property type="match status" value="1"/>
</dbReference>
<dbReference type="GO" id="GO:0005524">
    <property type="term" value="F:ATP binding"/>
    <property type="evidence" value="ECO:0007669"/>
    <property type="project" value="UniProtKB-KW"/>
</dbReference>
<organism evidence="3 5">
    <name type="scientific">Labedella gwakjiensis</name>
    <dbReference type="NCBI Taxonomy" id="390269"/>
    <lineage>
        <taxon>Bacteria</taxon>
        <taxon>Bacillati</taxon>
        <taxon>Actinomycetota</taxon>
        <taxon>Actinomycetes</taxon>
        <taxon>Micrococcales</taxon>
        <taxon>Microbacteriaceae</taxon>
        <taxon>Labedella</taxon>
    </lineage>
</organism>
<gene>
    <name evidence="3" type="ORF">CLV49_3422</name>
    <name evidence="4" type="ORF">ELQ93_02145</name>
</gene>
<keyword evidence="6" id="KW-1185">Reference proteome</keyword>